<dbReference type="Proteomes" id="UP000253934">
    <property type="component" value="Unassembled WGS sequence"/>
</dbReference>
<feature type="transmembrane region" description="Helical" evidence="1">
    <location>
        <begin position="531"/>
        <end position="553"/>
    </location>
</feature>
<dbReference type="AlphaFoldDB" id="A0A369L0A3"/>
<organism evidence="2 3">
    <name type="scientific">Spirobacillus cienkowskii</name>
    <dbReference type="NCBI Taxonomy" id="495820"/>
    <lineage>
        <taxon>Bacteria</taxon>
        <taxon>Pseudomonadati</taxon>
        <taxon>Bdellovibrionota</taxon>
        <taxon>Oligoflexia</taxon>
        <taxon>Silvanigrellales</taxon>
        <taxon>Spirobacillus</taxon>
    </lineage>
</organism>
<proteinExistence type="predicted"/>
<keyword evidence="1" id="KW-0812">Transmembrane</keyword>
<protein>
    <recommendedName>
        <fullName evidence="4">Phage tail tape measure protein</fullName>
    </recommendedName>
</protein>
<feature type="transmembrane region" description="Helical" evidence="1">
    <location>
        <begin position="720"/>
        <end position="739"/>
    </location>
</feature>
<name>A0A369L0A3_9BACT</name>
<dbReference type="EMBL" id="QOVW01000001">
    <property type="protein sequence ID" value="RDB37404.1"/>
    <property type="molecule type" value="Genomic_DNA"/>
</dbReference>
<sequence>MTILQDLQIKIDFILNDQQLKSLESALHNVKSEALGLGYTHDSINKSLRQTANLYAVAILENEKKINSDRKLSESELAHAESLKHKNKELYNDIKAKIEQTKQSEKVFQVNQKFIESYDRYKDLLKKGANFGSYSEYKKQEEEAINHIQKQNNKLLLKEILLNKTLGNQFEKTAGKIKHSAQSIESSFNNSNNSINRFNNNIKSGSGNINSFSDNLRIFTSQLMFVNPATMSFAFALQGFGQMFKSLADIAQNSTDVVRKSVASLQQIIFGLGVGIASASGAVTYLSLSTSKYADDIKKNSEIVGMTATEYQKLSYAAKIAGMNQQEMASSLNGLFQALKSGKDGKLTEVQEKFLNLGIALKRANGESRNVSEILSDVADKLSKIESPIKKATIANELFGDSGRKLLPFLAEGSEKLRELGIEAENSGNVLSEDNVKKLSLLQTSYRRLSSMLNGLKLSIGMSLLPFMQSIILRLTEWYEANGMIIRQNMESFFKNITFCLEKFSQIIKDAYIVIKKLTKSLQDMGISLDLIVKILLFFASWKLFGIIGNIFLGKSKGKGIFSTLFKSISKFRKSIITLFRSMLKYGRLLIRVFGRQGLAGAFRLLGRLLLGLLTGISASAVAIGAAVIGVFLLIDDFITWTEGGDSFFGRIFGDWKTAKTKIDEFLKEIEESFKNMWTKIKNFFYEKLIDPILQYGLVGLLEAIINICIFIGELIADCIKFLIVLIFDIIMLFVNFLATEIPYYIDICIEKIKAALKAAKPYITDFFDWLILSTSDGFKKVGSDIFKLFKAIISDLKLLFSDFFSFLKNCAIGIWGSLNNFFGLNDLKGINNSKKHIQRAIMQENGKFVITDENGNKKSFEFEDEIDKNLNTNLRLFNIPESPIITPNNNKNLSYNINSPLNVNINTQSDPKEISNIIQQNLNEHWEYQMRMAKNNIFNS</sequence>
<keyword evidence="1" id="KW-0472">Membrane</keyword>
<evidence type="ECO:0000313" key="3">
    <source>
        <dbReference type="Proteomes" id="UP000253934"/>
    </source>
</evidence>
<keyword evidence="3" id="KW-1185">Reference proteome</keyword>
<comment type="caution">
    <text evidence="2">The sequence shown here is derived from an EMBL/GenBank/DDBJ whole genome shotgun (WGS) entry which is preliminary data.</text>
</comment>
<feature type="transmembrane region" description="Helical" evidence="1">
    <location>
        <begin position="693"/>
        <end position="713"/>
    </location>
</feature>
<gene>
    <name evidence="2" type="ORF">DCC88_00315</name>
</gene>
<evidence type="ECO:0000256" key="1">
    <source>
        <dbReference type="SAM" id="Phobius"/>
    </source>
</evidence>
<reference evidence="2" key="1">
    <citation type="submission" date="2018-04" db="EMBL/GenBank/DDBJ databases">
        <title>Draft genome sequence of the Candidatus Spirobacillus cienkowskii, a pathogen of freshwater Daphnia species, reconstructed from hemolymph metagenomic reads.</title>
        <authorList>
            <person name="Bresciani L."/>
            <person name="Lemos L.N."/>
            <person name="Wale N."/>
            <person name="Lin J.Y."/>
            <person name="Fernandes G.R."/>
            <person name="Duffy M.A."/>
            <person name="Rodrigues J.M."/>
        </authorList>
    </citation>
    <scope>NUCLEOTIDE SEQUENCE [LARGE SCALE GENOMIC DNA]</scope>
    <source>
        <strain evidence="2">Binning01</strain>
    </source>
</reference>
<evidence type="ECO:0008006" key="4">
    <source>
        <dbReference type="Google" id="ProtNLM"/>
    </source>
</evidence>
<evidence type="ECO:0000313" key="2">
    <source>
        <dbReference type="EMBL" id="RDB37404.1"/>
    </source>
</evidence>
<accession>A0A369L0A3</accession>
<keyword evidence="1" id="KW-1133">Transmembrane helix</keyword>
<feature type="transmembrane region" description="Helical" evidence="1">
    <location>
        <begin position="609"/>
        <end position="635"/>
    </location>
</feature>